<sequence>MSNYTKSTNFATKDALSSGNPLKIVKGTEIDTEFNNIATAISTKADLASPTFTGTPAAPTASYGTSTTQLATTAFVQAALQALHPVGSIYINATNSTNPGTLLGFGTWSAFGAGRVMVGFDSGNALFDTAEETGGSADAITVSHTHTATTTITDSGHTHTANVPNEFATGTVVTSGLSSSDGLNSLGKNVLTSSSTTGITAATTVASSGSSGTNANYQPYITVYMWKRTA</sequence>
<organism evidence="2">
    <name type="scientific">uncultured Caudovirales phage</name>
    <dbReference type="NCBI Taxonomy" id="2100421"/>
    <lineage>
        <taxon>Viruses</taxon>
        <taxon>Duplodnaviria</taxon>
        <taxon>Heunggongvirae</taxon>
        <taxon>Uroviricota</taxon>
        <taxon>Caudoviricetes</taxon>
        <taxon>Peduoviridae</taxon>
        <taxon>Maltschvirus</taxon>
        <taxon>Maltschvirus maltsch</taxon>
    </lineage>
</organism>
<evidence type="ECO:0000259" key="1">
    <source>
        <dbReference type="Pfam" id="PF21939"/>
    </source>
</evidence>
<dbReference type="InterPro" id="IPR053827">
    <property type="entry name" value="Gp10_C"/>
</dbReference>
<protein>
    <recommendedName>
        <fullName evidence="1">Baseplate structural protein Gp10 C-terminal domain-containing protein</fullName>
    </recommendedName>
</protein>
<dbReference type="Pfam" id="PF21939">
    <property type="entry name" value="Gp10_C"/>
    <property type="match status" value="1"/>
</dbReference>
<reference evidence="2" key="1">
    <citation type="submission" date="2020-04" db="EMBL/GenBank/DDBJ databases">
        <authorList>
            <person name="Chiriac C."/>
            <person name="Salcher M."/>
            <person name="Ghai R."/>
            <person name="Kavagutti S V."/>
        </authorList>
    </citation>
    <scope>NUCLEOTIDE SEQUENCE</scope>
</reference>
<proteinExistence type="predicted"/>
<name>A0A6J5M3S3_9CAUD</name>
<evidence type="ECO:0000313" key="2">
    <source>
        <dbReference type="EMBL" id="CAB4141625.1"/>
    </source>
</evidence>
<dbReference type="EMBL" id="LR796394">
    <property type="protein sequence ID" value="CAB4141625.1"/>
    <property type="molecule type" value="Genomic_DNA"/>
</dbReference>
<accession>A0A6J5M3S3</accession>
<gene>
    <name evidence="2" type="ORF">UFOVP420_4</name>
</gene>
<feature type="domain" description="Baseplate structural protein Gp10 C-terminal" evidence="1">
    <location>
        <begin position="80"/>
        <end position="229"/>
    </location>
</feature>